<evidence type="ECO:0000256" key="5">
    <source>
        <dbReference type="ARBA" id="ARBA00048204"/>
    </source>
</evidence>
<dbReference type="PANTHER" id="PTHR21314:SF0">
    <property type="entry name" value="QUEUOSINE 5'-PHOSPHATE N-GLYCOSYLASE_HYDROLASE"/>
    <property type="match status" value="1"/>
</dbReference>
<comment type="similarity">
    <text evidence="2 6">Belongs to the QNG1 protein family.</text>
</comment>
<sequence>MVLSPKETGRLIAENAKFVTIKQEGIEKLGNVLVEEFTSGSLQPANFSQVEFHPKPDDLHVLDWLFVVDTLNFCFWNYDDAEGWKVEGYTGYFALCATINRALKEKVDILNPKFYSTISEEQLKKIFRSDTKVEIPLLAERLKCLHEVGAVLQENFESSFDNVVKKAQNSAKSLLNLIISNFKCFQDEALFESKQVSFYKRAQILVGDVWACFKGEGTGYFKDIDEITMFADYRIPQTLLWYGVFEYNNELLKKLESNAVLKNGDREELEIRACSIHAVELLKDYANKRLETKKINSILIDHFLWDFRRKHVTEIDEKGLPFHKVLCIYY</sequence>
<evidence type="ECO:0000256" key="4">
    <source>
        <dbReference type="ARBA" id="ARBA00035393"/>
    </source>
</evidence>
<evidence type="ECO:0000313" key="8">
    <source>
        <dbReference type="RefSeq" id="XP_030753726.1"/>
    </source>
</evidence>
<protein>
    <recommendedName>
        <fullName evidence="3 6">Queuosine 5'-phosphate N-glycosylase/hydrolase</fullName>
        <ecNumber evidence="6">3.2.2.-</ecNumber>
    </recommendedName>
    <alternativeName>
        <fullName evidence="4 6">Queuosine-nucleotide N-glycosylase/hydrolase</fullName>
    </alternativeName>
</protein>
<dbReference type="Proteomes" id="UP000504635">
    <property type="component" value="Unplaced"/>
</dbReference>
<keyword evidence="1 6" id="KW-0378">Hydrolase</keyword>
<proteinExistence type="inferred from homology"/>
<dbReference type="AlphaFoldDB" id="A0A6J2XRQ8"/>
<dbReference type="EC" id="3.2.2.-" evidence="6"/>
<dbReference type="RefSeq" id="XP_030753726.1">
    <property type="nucleotide sequence ID" value="XM_030897866.1"/>
</dbReference>
<organism evidence="7 8">
    <name type="scientific">Sitophilus oryzae</name>
    <name type="common">Rice weevil</name>
    <name type="synonym">Curculio oryzae</name>
    <dbReference type="NCBI Taxonomy" id="7048"/>
    <lineage>
        <taxon>Eukaryota</taxon>
        <taxon>Metazoa</taxon>
        <taxon>Ecdysozoa</taxon>
        <taxon>Arthropoda</taxon>
        <taxon>Hexapoda</taxon>
        <taxon>Insecta</taxon>
        <taxon>Pterygota</taxon>
        <taxon>Neoptera</taxon>
        <taxon>Endopterygota</taxon>
        <taxon>Coleoptera</taxon>
        <taxon>Polyphaga</taxon>
        <taxon>Cucujiformia</taxon>
        <taxon>Curculionidae</taxon>
        <taxon>Dryophthorinae</taxon>
        <taxon>Sitophilus</taxon>
    </lineage>
</organism>
<dbReference type="InParanoid" id="A0A6J2XRQ8"/>
<gene>
    <name evidence="8" type="primary">LOC115880593</name>
</gene>
<dbReference type="Pfam" id="PF10343">
    <property type="entry name" value="Q_salvage"/>
    <property type="match status" value="1"/>
</dbReference>
<dbReference type="KEGG" id="soy:115880593"/>
<dbReference type="FunCoup" id="A0A6J2XRQ8">
    <property type="interactions" value="733"/>
</dbReference>
<comment type="catalytic activity">
    <reaction evidence="5 6">
        <text>queuosine 5'-phosphate + H2O = queuine + D-ribose 5-phosphate</text>
        <dbReference type="Rhea" id="RHEA:75387"/>
        <dbReference type="ChEBI" id="CHEBI:15377"/>
        <dbReference type="ChEBI" id="CHEBI:17433"/>
        <dbReference type="ChEBI" id="CHEBI:78346"/>
        <dbReference type="ChEBI" id="CHEBI:194371"/>
    </reaction>
    <physiologicalReaction direction="left-to-right" evidence="5 6">
        <dbReference type="Rhea" id="RHEA:75388"/>
    </physiologicalReaction>
</comment>
<name>A0A6J2XRQ8_SITOR</name>
<evidence type="ECO:0000256" key="6">
    <source>
        <dbReference type="RuleBase" id="RU365002"/>
    </source>
</evidence>
<dbReference type="OrthoDB" id="416777at2759"/>
<evidence type="ECO:0000256" key="3">
    <source>
        <dbReference type="ARBA" id="ARBA00035306"/>
    </source>
</evidence>
<comment type="function">
    <text evidence="6">Catalyzes the hydrolysis of queuosine 5'-phosphate, releasing the nucleobase queuine (q). Is required for salvage of queuine from exogenous queuosine (Q) that is imported and then converted to queuosine 5'-phosphate intracellularly.</text>
</comment>
<keyword evidence="7" id="KW-1185">Reference proteome</keyword>
<evidence type="ECO:0000256" key="1">
    <source>
        <dbReference type="ARBA" id="ARBA00022801"/>
    </source>
</evidence>
<dbReference type="GeneID" id="115880593"/>
<evidence type="ECO:0000313" key="7">
    <source>
        <dbReference type="Proteomes" id="UP000504635"/>
    </source>
</evidence>
<dbReference type="GO" id="GO:0016787">
    <property type="term" value="F:hydrolase activity"/>
    <property type="evidence" value="ECO:0007669"/>
    <property type="project" value="UniProtKB-KW"/>
</dbReference>
<dbReference type="InterPro" id="IPR019438">
    <property type="entry name" value="Q_salvage"/>
</dbReference>
<dbReference type="PANTHER" id="PTHR21314">
    <property type="entry name" value="QUEUOSINE 5'-PHOSPHATE N-GLYCOSYLASE_HYDROLASE-RELATED"/>
    <property type="match status" value="1"/>
</dbReference>
<accession>A0A6J2XRQ8</accession>
<evidence type="ECO:0000256" key="2">
    <source>
        <dbReference type="ARBA" id="ARBA00035119"/>
    </source>
</evidence>
<reference evidence="8" key="1">
    <citation type="submission" date="2025-08" db="UniProtKB">
        <authorList>
            <consortium name="RefSeq"/>
        </authorList>
    </citation>
    <scope>IDENTIFICATION</scope>
    <source>
        <tissue evidence="8">Gonads</tissue>
    </source>
</reference>
<dbReference type="GO" id="GO:0006400">
    <property type="term" value="P:tRNA modification"/>
    <property type="evidence" value="ECO:0007669"/>
    <property type="project" value="TreeGrafter"/>
</dbReference>